<keyword evidence="10" id="KW-1185">Reference proteome</keyword>
<proteinExistence type="predicted"/>
<name>A0ABZ2EL56_9BACT</name>
<evidence type="ECO:0000256" key="2">
    <source>
        <dbReference type="ARBA" id="ARBA00022617"/>
    </source>
</evidence>
<reference evidence="10" key="1">
    <citation type="submission" date="2024-01" db="EMBL/GenBank/DDBJ databases">
        <title>Mycovorax composti gen. nov. sp. nov., a member of the family Chitinophagaceae isolated from button mushroom compost.</title>
        <authorList>
            <person name="Thai M."/>
            <person name="Bell T.L."/>
            <person name="Kertesz M.A."/>
        </authorList>
    </citation>
    <scope>NUCLEOTIDE SEQUENCE [LARGE SCALE GENOMIC DNA]</scope>
    <source>
        <strain evidence="10">C216</strain>
    </source>
</reference>
<dbReference type="InterPro" id="IPR009056">
    <property type="entry name" value="Cyt_c-like_dom"/>
</dbReference>
<evidence type="ECO:0000313" key="10">
    <source>
        <dbReference type="Proteomes" id="UP001321305"/>
    </source>
</evidence>
<keyword evidence="1" id="KW-0813">Transport</keyword>
<evidence type="ECO:0000256" key="1">
    <source>
        <dbReference type="ARBA" id="ARBA00022448"/>
    </source>
</evidence>
<evidence type="ECO:0000256" key="7">
    <source>
        <dbReference type="SAM" id="SignalP"/>
    </source>
</evidence>
<evidence type="ECO:0000256" key="3">
    <source>
        <dbReference type="ARBA" id="ARBA00022723"/>
    </source>
</evidence>
<dbReference type="PROSITE" id="PS51257">
    <property type="entry name" value="PROKAR_LIPOPROTEIN"/>
    <property type="match status" value="1"/>
</dbReference>
<evidence type="ECO:0000256" key="4">
    <source>
        <dbReference type="ARBA" id="ARBA00022982"/>
    </source>
</evidence>
<sequence>MRYYLAFIMAIWLACNIASDETPPVAASATSGSELYIRYCSACHGTDGPARINGATNLRQSSLDSVRLLKIVREGRNKMPSFKTQLSIEETSEIVSYILMLSKKE</sequence>
<accession>A0ABZ2EL56</accession>
<dbReference type="PROSITE" id="PS51007">
    <property type="entry name" value="CYTC"/>
    <property type="match status" value="1"/>
</dbReference>
<dbReference type="EMBL" id="CP144143">
    <property type="protein sequence ID" value="WWC83986.1"/>
    <property type="molecule type" value="Genomic_DNA"/>
</dbReference>
<dbReference type="PANTHER" id="PTHR35008">
    <property type="entry name" value="BLL4482 PROTEIN-RELATED"/>
    <property type="match status" value="1"/>
</dbReference>
<feature type="chain" id="PRO_5046213287" evidence="7">
    <location>
        <begin position="21"/>
        <end position="105"/>
    </location>
</feature>
<keyword evidence="3 6" id="KW-0479">Metal-binding</keyword>
<keyword evidence="5 6" id="KW-0408">Iron</keyword>
<gene>
    <name evidence="9" type="primary">petJ</name>
    <name evidence="9" type="ORF">PIECOFPK_01718</name>
</gene>
<dbReference type="InterPro" id="IPR051459">
    <property type="entry name" value="Cytochrome_c-type_DH"/>
</dbReference>
<dbReference type="Proteomes" id="UP001321305">
    <property type="component" value="Chromosome"/>
</dbReference>
<evidence type="ECO:0000256" key="6">
    <source>
        <dbReference type="PROSITE-ProRule" id="PRU00433"/>
    </source>
</evidence>
<dbReference type="PANTHER" id="PTHR35008:SF8">
    <property type="entry name" value="ALCOHOL DEHYDROGENASE CYTOCHROME C SUBUNIT"/>
    <property type="match status" value="1"/>
</dbReference>
<dbReference type="InterPro" id="IPR008168">
    <property type="entry name" value="Cyt_C_IC"/>
</dbReference>
<dbReference type="InterPro" id="IPR036909">
    <property type="entry name" value="Cyt_c-like_dom_sf"/>
</dbReference>
<organism evidence="9 10">
    <name type="scientific">Mycovorax composti</name>
    <dbReference type="NCBI Taxonomy" id="2962693"/>
    <lineage>
        <taxon>Bacteria</taxon>
        <taxon>Pseudomonadati</taxon>
        <taxon>Bacteroidota</taxon>
        <taxon>Chitinophagia</taxon>
        <taxon>Chitinophagales</taxon>
        <taxon>Chitinophagaceae</taxon>
        <taxon>Mycovorax</taxon>
    </lineage>
</organism>
<evidence type="ECO:0000256" key="5">
    <source>
        <dbReference type="ARBA" id="ARBA00023004"/>
    </source>
</evidence>
<evidence type="ECO:0000313" key="9">
    <source>
        <dbReference type="EMBL" id="WWC83986.1"/>
    </source>
</evidence>
<keyword evidence="7" id="KW-0732">Signal</keyword>
<evidence type="ECO:0000259" key="8">
    <source>
        <dbReference type="PROSITE" id="PS51007"/>
    </source>
</evidence>
<keyword evidence="2 6" id="KW-0349">Heme</keyword>
<dbReference type="Gene3D" id="1.10.760.10">
    <property type="entry name" value="Cytochrome c-like domain"/>
    <property type="match status" value="1"/>
</dbReference>
<feature type="domain" description="Cytochrome c" evidence="8">
    <location>
        <begin position="27"/>
        <end position="102"/>
    </location>
</feature>
<dbReference type="Pfam" id="PF13442">
    <property type="entry name" value="Cytochrome_CBB3"/>
    <property type="match status" value="1"/>
</dbReference>
<feature type="signal peptide" evidence="7">
    <location>
        <begin position="1"/>
        <end position="20"/>
    </location>
</feature>
<dbReference type="RefSeq" id="WP_409965605.1">
    <property type="nucleotide sequence ID" value="NZ_CP144143.1"/>
</dbReference>
<dbReference type="SUPFAM" id="SSF46626">
    <property type="entry name" value="Cytochrome c"/>
    <property type="match status" value="1"/>
</dbReference>
<keyword evidence="4" id="KW-0249">Electron transport</keyword>
<dbReference type="PRINTS" id="PR00605">
    <property type="entry name" value="CYTCHROMECIC"/>
</dbReference>
<protein>
    <submittedName>
        <fullName evidence="9">Cytochrome c6</fullName>
    </submittedName>
</protein>